<feature type="region of interest" description="Disordered" evidence="1">
    <location>
        <begin position="64"/>
        <end position="120"/>
    </location>
</feature>
<dbReference type="EMBL" id="GL378403">
    <property type="protein sequence ID" value="EFJ41003.1"/>
    <property type="molecule type" value="Genomic_DNA"/>
</dbReference>
<evidence type="ECO:0000259" key="2">
    <source>
        <dbReference type="PROSITE" id="PS50066"/>
    </source>
</evidence>
<proteinExistence type="predicted"/>
<feature type="domain" description="MADS-box" evidence="2">
    <location>
        <begin position="105"/>
        <end position="139"/>
    </location>
</feature>
<dbReference type="Proteomes" id="UP000001058">
    <property type="component" value="Unassembled WGS sequence"/>
</dbReference>
<dbReference type="KEGG" id="vcn:VOLCADRAFT_99143"/>
<feature type="compositionally biased region" description="Basic and acidic residues" evidence="1">
    <location>
        <begin position="102"/>
        <end position="114"/>
    </location>
</feature>
<feature type="compositionally biased region" description="Gly residues" evidence="1">
    <location>
        <begin position="181"/>
        <end position="214"/>
    </location>
</feature>
<evidence type="ECO:0000313" key="4">
    <source>
        <dbReference type="EMBL" id="EFJ41003.1"/>
    </source>
</evidence>
<feature type="compositionally biased region" description="Gly residues" evidence="1">
    <location>
        <begin position="290"/>
        <end position="301"/>
    </location>
</feature>
<dbReference type="PROSITE" id="PS50066">
    <property type="entry name" value="MADS_BOX_2"/>
    <property type="match status" value="1"/>
</dbReference>
<accession>D9CJ29</accession>
<evidence type="ECO:0000313" key="5">
    <source>
        <dbReference type="Proteomes" id="UP000001058"/>
    </source>
</evidence>
<feature type="compositionally biased region" description="Acidic residues" evidence="1">
    <location>
        <begin position="68"/>
        <end position="84"/>
    </location>
</feature>
<dbReference type="RefSeq" id="XP_002957977.1">
    <property type="nucleotide sequence ID" value="XM_002957931.1"/>
</dbReference>
<feature type="compositionally biased region" description="Low complexity" evidence="1">
    <location>
        <begin position="215"/>
        <end position="226"/>
    </location>
</feature>
<reference evidence="4 5" key="2">
    <citation type="journal article" date="2010" name="Science">
        <title>Genomic analysis of organismal complexity in the multicellular green alga Volvox carteri.</title>
        <authorList>
            <person name="Prochnik S.E."/>
            <person name="Umen J."/>
            <person name="Nedelcu A.M."/>
            <person name="Hallmann A."/>
            <person name="Miller S.M."/>
            <person name="Nishii I."/>
            <person name="Ferris P."/>
            <person name="Kuo A."/>
            <person name="Mitros T."/>
            <person name="Fritz-Laylin L.K."/>
            <person name="Hellsten U."/>
            <person name="Chapman J."/>
            <person name="Simakov O."/>
            <person name="Rensing S.A."/>
            <person name="Terry A."/>
            <person name="Pangilinan J."/>
            <person name="Kapitonov V."/>
            <person name="Jurka J."/>
            <person name="Salamov A."/>
            <person name="Shapiro H."/>
            <person name="Schmutz J."/>
            <person name="Grimwood J."/>
            <person name="Lindquist E."/>
            <person name="Lucas S."/>
            <person name="Grigoriev I.V."/>
            <person name="Schmitt R."/>
            <person name="Kirk D."/>
            <person name="Rokhsar D.S."/>
        </authorList>
    </citation>
    <scope>NUCLEOTIDE SEQUENCE [LARGE SCALE GENOMIC DNA]</scope>
    <source>
        <strain evidence="4">Eve</strain>
        <strain evidence="5">f. Nagariensis / Eve</strain>
    </source>
</reference>
<gene>
    <name evidence="4" type="primary">mads3</name>
    <name evidence="3" type="synonym">MADS2f</name>
    <name evidence="4" type="ORF">VOLCADRAFT_99143</name>
</gene>
<organism evidence="5">
    <name type="scientific">Volvox carteri f. nagariensis</name>
    <dbReference type="NCBI Taxonomy" id="3068"/>
    <lineage>
        <taxon>Eukaryota</taxon>
        <taxon>Viridiplantae</taxon>
        <taxon>Chlorophyta</taxon>
        <taxon>core chlorophytes</taxon>
        <taxon>Chlorophyceae</taxon>
        <taxon>CS clade</taxon>
        <taxon>Chlamydomonadales</taxon>
        <taxon>Volvocaceae</taxon>
        <taxon>Volvox</taxon>
    </lineage>
</organism>
<reference evidence="3" key="1">
    <citation type="journal article" date="2010" name="Science">
        <title>Evolution of an expanded sex-determining locus in Volvox.</title>
        <authorList>
            <person name="Ferris P."/>
            <person name="Olson B.J."/>
            <person name="De Hoff P.L."/>
            <person name="Douglass S."/>
            <person name="Casero D."/>
            <person name="Prochnik S."/>
            <person name="Geng S."/>
            <person name="Rai R."/>
            <person name="Grimwood J."/>
            <person name="Schmutz J."/>
            <person name="Nishii I."/>
            <person name="Hamaji T."/>
            <person name="Nozaki H."/>
            <person name="Pellegrini M."/>
            <person name="Umen J.G."/>
        </authorList>
    </citation>
    <scope>NUCLEOTIDE SEQUENCE</scope>
    <source>
        <strain evidence="3">Eve</strain>
    </source>
</reference>
<dbReference type="InParanoid" id="D8UH37"/>
<name>D8UH37_VOLCA</name>
<dbReference type="STRING" id="3068.D8UH37"/>
<dbReference type="AlphaFoldDB" id="D8UH37"/>
<dbReference type="GO" id="GO:0046983">
    <property type="term" value="F:protein dimerization activity"/>
    <property type="evidence" value="ECO:0007669"/>
    <property type="project" value="InterPro"/>
</dbReference>
<dbReference type="OrthoDB" id="1898716at2759"/>
<feature type="region of interest" description="Disordered" evidence="1">
    <location>
        <begin position="255"/>
        <end position="306"/>
    </location>
</feature>
<dbReference type="GO" id="GO:0003677">
    <property type="term" value="F:DNA binding"/>
    <property type="evidence" value="ECO:0007669"/>
    <property type="project" value="InterPro"/>
</dbReference>
<feature type="compositionally biased region" description="Basic and acidic residues" evidence="1">
    <location>
        <begin position="447"/>
        <end position="457"/>
    </location>
</feature>
<dbReference type="eggNOG" id="ENOG502SUBF">
    <property type="taxonomic scope" value="Eukaryota"/>
</dbReference>
<evidence type="ECO:0000256" key="1">
    <source>
        <dbReference type="SAM" id="MobiDB-lite"/>
    </source>
</evidence>
<dbReference type="EMBL" id="GU784915">
    <property type="protein sequence ID" value="ADI46888.1"/>
    <property type="molecule type" value="Genomic_DNA"/>
</dbReference>
<protein>
    <submittedName>
        <fullName evidence="4">MADS-box-containing protein</fullName>
    </submittedName>
    <submittedName>
        <fullName evidence="3">MADS2f</fullName>
    </submittedName>
</protein>
<sequence>MQVVPAVCDCFSKAQFFVFILLLRLQIQISRSAQLLTEHITQDSSQSIAHVRLAELNGFHCSSFDQQPQEEMDDAEGSETEDESEGAKGKIAFKNKGKSRRKASEKPEGSDQKRQAFSKRKRGLILKSYQLYKLTDARIMPHPHTDADDRRIDDRPHVIRANLAPGGEGGGAGAGAATAPGGSGNAPNTGGGGGAAPPTVSGGGGSGGGGGGGRNPQPVNSSPQQQLSDMPPPPGMTAARRAAAVAAAAAAAAAQGGDGGLSPPLCAPASTHPGADPGAGVDNMWEAHPGGRGGLSRGGPGNSNNNNIKLKYMAGGRGACEGPGGGPLRGYDYRHMAATWPTVYGTDRDLIGGTLVLAHVLGHPPLTSHPHAPHHLEHPMMELMEGPPDDNDIVMCDAGPPPGTTSGRGGGGGGGGFLAMVPDSIITPSGHKLAAAVGIALPAGRGGAEECDPRDLRGGGPRGGGGGGGGFGGISMDRTHLGLSAAAAAALAGLQPTLHKQSRQTADSEPKA</sequence>
<evidence type="ECO:0000313" key="3">
    <source>
        <dbReference type="EMBL" id="ADI46888.1"/>
    </source>
</evidence>
<feature type="compositionally biased region" description="Basic residues" evidence="1">
    <location>
        <begin position="91"/>
        <end position="101"/>
    </location>
</feature>
<feature type="compositionally biased region" description="Gly residues" evidence="1">
    <location>
        <begin position="458"/>
        <end position="473"/>
    </location>
</feature>
<keyword evidence="5" id="KW-1185">Reference proteome</keyword>
<accession>D8UH37</accession>
<feature type="region of interest" description="Disordered" evidence="1">
    <location>
        <begin position="160"/>
        <end position="241"/>
    </location>
</feature>
<dbReference type="GeneID" id="9623048"/>
<dbReference type="InterPro" id="IPR002100">
    <property type="entry name" value="TF_MADSbox"/>
</dbReference>
<feature type="region of interest" description="Disordered" evidence="1">
    <location>
        <begin position="445"/>
        <end position="477"/>
    </location>
</feature>